<dbReference type="RefSeq" id="WP_158074224.1">
    <property type="nucleotide sequence ID" value="NZ_CP121646.1"/>
</dbReference>
<sequence>MVSHGCGGAIARSGFDSAIISHGRVVSSPVGSICMQECLARLHPKISRIAMSTAMTRACDHADCVIIDRGVSDRLAAERYALRNVHGS</sequence>
<accession>A0ABY8JL14</accession>
<evidence type="ECO:0000313" key="1">
    <source>
        <dbReference type="EMBL" id="WFU64738.1"/>
    </source>
</evidence>
<dbReference type="Proteomes" id="UP001221546">
    <property type="component" value="Chromosome"/>
</dbReference>
<proteinExistence type="predicted"/>
<evidence type="ECO:0000313" key="2">
    <source>
        <dbReference type="Proteomes" id="UP001221546"/>
    </source>
</evidence>
<keyword evidence="2" id="KW-1185">Reference proteome</keyword>
<protein>
    <submittedName>
        <fullName evidence="1">Uncharacterized protein</fullName>
    </submittedName>
</protein>
<gene>
    <name evidence="1" type="ORF">QA636_04060</name>
</gene>
<reference evidence="1 2" key="1">
    <citation type="submission" date="2023-04" db="EMBL/GenBank/DDBJ databases">
        <title>Australian commercial rhizobial inoculants.</title>
        <authorList>
            <person name="Kohlmeier M.G."/>
            <person name="O'Hara G.W."/>
            <person name="Colombi E."/>
            <person name="Ramsay J.P."/>
            <person name="Terpolilli J."/>
        </authorList>
    </citation>
    <scope>NUCLEOTIDE SEQUENCE [LARGE SCALE GENOMIC DNA]</scope>
    <source>
        <strain evidence="1 2">CB627</strain>
    </source>
</reference>
<name>A0ABY8JL14_9BRAD</name>
<organism evidence="1 2">
    <name type="scientific">Bradyrhizobium brasilense</name>
    <dbReference type="NCBI Taxonomy" id="1419277"/>
    <lineage>
        <taxon>Bacteria</taxon>
        <taxon>Pseudomonadati</taxon>
        <taxon>Pseudomonadota</taxon>
        <taxon>Alphaproteobacteria</taxon>
        <taxon>Hyphomicrobiales</taxon>
        <taxon>Nitrobacteraceae</taxon>
        <taxon>Bradyrhizobium</taxon>
    </lineage>
</organism>
<dbReference type="EMBL" id="CP121646">
    <property type="protein sequence ID" value="WFU64738.1"/>
    <property type="molecule type" value="Genomic_DNA"/>
</dbReference>